<gene>
    <name evidence="2" type="ORF">A4H34_09070</name>
</gene>
<feature type="compositionally biased region" description="Acidic residues" evidence="1">
    <location>
        <begin position="117"/>
        <end position="142"/>
    </location>
</feature>
<evidence type="ECO:0000256" key="1">
    <source>
        <dbReference type="SAM" id="MobiDB-lite"/>
    </source>
</evidence>
<evidence type="ECO:0000313" key="2">
    <source>
        <dbReference type="EMBL" id="OAP85251.1"/>
    </source>
</evidence>
<feature type="region of interest" description="Disordered" evidence="1">
    <location>
        <begin position="117"/>
        <end position="151"/>
    </location>
</feature>
<protein>
    <submittedName>
        <fullName evidence="2">Uncharacterized protein</fullName>
    </submittedName>
</protein>
<evidence type="ECO:0000313" key="3">
    <source>
        <dbReference type="Proteomes" id="UP000078368"/>
    </source>
</evidence>
<proteinExistence type="predicted"/>
<dbReference type="AlphaFoldDB" id="A0A179B2E6"/>
<reference evidence="2 3" key="1">
    <citation type="submission" date="2016-04" db="EMBL/GenBank/DDBJ databases">
        <title>Peptidophaga gingivicola gen. nov., sp. nov., isolated from human subgingival plaque.</title>
        <authorList>
            <person name="Beall C.J."/>
            <person name="Mokrzan E.M."/>
            <person name="Griffen A.L."/>
            <person name="Leys E.J."/>
        </authorList>
    </citation>
    <scope>NUCLEOTIDE SEQUENCE [LARGE SCALE GENOMIC DNA]</scope>
    <source>
        <strain evidence="2 3">BA112</strain>
    </source>
</reference>
<dbReference type="EMBL" id="LVZK01000003">
    <property type="protein sequence ID" value="OAP85251.1"/>
    <property type="molecule type" value="Genomic_DNA"/>
</dbReference>
<sequence length="151" mass="15585">MVINVQSLRFAGNIPPLALSRGTLALGSVCRSCGESVVSFSFSPDSPCGSEPLVRVELRESMPEYVEGLGSLTVVGVGASRADSSRTGSKADGGGACSEDDVAVDVDIVFDPDVEVLDLGDDALDPSENELDPSENELEPGGDSEGHSRGK</sequence>
<organism evidence="2 3">
    <name type="scientific">Peptidiphaga gingivicola</name>
    <dbReference type="NCBI Taxonomy" id="2741497"/>
    <lineage>
        <taxon>Bacteria</taxon>
        <taxon>Bacillati</taxon>
        <taxon>Actinomycetota</taxon>
        <taxon>Actinomycetes</taxon>
        <taxon>Actinomycetales</taxon>
        <taxon>Actinomycetaceae</taxon>
        <taxon>Peptidiphaga</taxon>
    </lineage>
</organism>
<accession>A0A179B2E6</accession>
<name>A0A179B2E6_9ACTO</name>
<dbReference type="STRING" id="1823756.A4H34_09070"/>
<keyword evidence="3" id="KW-1185">Reference proteome</keyword>
<dbReference type="Proteomes" id="UP000078368">
    <property type="component" value="Unassembled WGS sequence"/>
</dbReference>
<comment type="caution">
    <text evidence="2">The sequence shown here is derived from an EMBL/GenBank/DDBJ whole genome shotgun (WGS) entry which is preliminary data.</text>
</comment>